<accession>A0A514D1H6</accession>
<evidence type="ECO:0000256" key="7">
    <source>
        <dbReference type="ARBA" id="ARBA00030248"/>
    </source>
</evidence>
<feature type="domain" description="RdRp catalytic" evidence="10">
    <location>
        <begin position="250"/>
        <end position="380"/>
    </location>
</feature>
<protein>
    <recommendedName>
        <fullName evidence="1">RNA-directed RNA polymerase</fullName>
        <ecNumber evidence="1">2.7.7.48</ecNumber>
    </recommendedName>
    <alternativeName>
        <fullName evidence="7">RNA replicase beta chain</fullName>
    </alternativeName>
</protein>
<comment type="cofactor">
    <cofactor evidence="9">
        <name>Mg(2+)</name>
        <dbReference type="ChEBI" id="CHEBI:18420"/>
    </cofactor>
    <text evidence="9">Binds 2 Mg(2+) per subunit.</text>
</comment>
<keyword evidence="5" id="KW-0547">Nucleotide-binding</keyword>
<dbReference type="InterPro" id="IPR043502">
    <property type="entry name" value="DNA/RNA_pol_sf"/>
</dbReference>
<keyword evidence="6" id="KW-0693">Viral RNA replication</keyword>
<dbReference type="InterPro" id="IPR005093">
    <property type="entry name" value="RNArep_beta"/>
</dbReference>
<evidence type="ECO:0000256" key="3">
    <source>
        <dbReference type="ARBA" id="ARBA00022679"/>
    </source>
</evidence>
<dbReference type="EMBL" id="MN033375">
    <property type="protein sequence ID" value="QDH87445.1"/>
    <property type="molecule type" value="Genomic_RNA"/>
</dbReference>
<dbReference type="GO" id="GO:0046872">
    <property type="term" value="F:metal ion binding"/>
    <property type="evidence" value="ECO:0007669"/>
    <property type="project" value="UniProtKB-KW"/>
</dbReference>
<dbReference type="Pfam" id="PF03431">
    <property type="entry name" value="RNA_replicase_B"/>
    <property type="match status" value="1"/>
</dbReference>
<keyword evidence="9" id="KW-0460">Magnesium</keyword>
<evidence type="ECO:0000256" key="2">
    <source>
        <dbReference type="ARBA" id="ARBA00022484"/>
    </source>
</evidence>
<evidence type="ECO:0000256" key="4">
    <source>
        <dbReference type="ARBA" id="ARBA00022695"/>
    </source>
</evidence>
<evidence type="ECO:0000256" key="5">
    <source>
        <dbReference type="ARBA" id="ARBA00022741"/>
    </source>
</evidence>
<dbReference type="GO" id="GO:0000166">
    <property type="term" value="F:nucleotide binding"/>
    <property type="evidence" value="ECO:0007669"/>
    <property type="project" value="UniProtKB-KW"/>
</dbReference>
<keyword evidence="3" id="KW-0808">Transferase</keyword>
<evidence type="ECO:0000259" key="10">
    <source>
        <dbReference type="PROSITE" id="PS50522"/>
    </source>
</evidence>
<evidence type="ECO:0000256" key="8">
    <source>
        <dbReference type="ARBA" id="ARBA00048744"/>
    </source>
</evidence>
<proteinExistence type="predicted"/>
<dbReference type="PROSITE" id="PS50522">
    <property type="entry name" value="RDRP_PHAGE"/>
    <property type="match status" value="1"/>
</dbReference>
<sequence length="532" mass="59931">MISHYVKKVAIELFDGLATPVSARARALLEAGEWDQLADLQVDPGNYTNAEAYWRDASAASFLRKYEPLPTSFNKPKVAEENFIICERACFRTNRRLYPYIEDFSNPLCDTGVHSFFRRARKNIADLLGPCPDLVTGRFGPGATYGDRGNLTTIPDKMSSEPTFTADAWPFLFPWSGTLWAKACCDIGKVPKSVPGNRFTTVPKDATKHRGIAIEPSINVFYQLAYGKVIRTRLRRWGIDLNDGQDIHRRLACEASRRGHLATLDLKNASDTISRNLVKLLLPSNWYNVLDELRSKKTYFRDGFHLLEKFSSMGNGFTFELETLIFLGLISALKGVASIGDSVFAFGDDLILPVEDTKDVISMLSFCGLETNSKKSFSSGSFRESCGGDFFNGVAVRPYFLKDDPDQPASRISLANGLRRSCNDDIGRWLSVRDSWRESLWGIPTEIRRLRGPSGLGDVVIHDDKDRWVYRWKHGIRYLMCYLPSPDLTVRWSRFAPSVTLASAVYGSSWMNGYVLPRNPSLDYHIGEVPFS</sequence>
<comment type="catalytic activity">
    <reaction evidence="8">
        <text>RNA(n) + a ribonucleoside 5'-triphosphate = RNA(n+1) + diphosphate</text>
        <dbReference type="Rhea" id="RHEA:21248"/>
        <dbReference type="Rhea" id="RHEA-COMP:14527"/>
        <dbReference type="Rhea" id="RHEA-COMP:17342"/>
        <dbReference type="ChEBI" id="CHEBI:33019"/>
        <dbReference type="ChEBI" id="CHEBI:61557"/>
        <dbReference type="ChEBI" id="CHEBI:140395"/>
        <dbReference type="EC" id="2.7.7.48"/>
    </reaction>
</comment>
<dbReference type="GO" id="GO:0039694">
    <property type="term" value="P:viral RNA genome replication"/>
    <property type="evidence" value="ECO:0007669"/>
    <property type="project" value="InterPro"/>
</dbReference>
<feature type="binding site" evidence="9">
    <location>
        <position position="265"/>
    </location>
    <ligand>
        <name>Mg(2+)</name>
        <dbReference type="ChEBI" id="CHEBI:18420"/>
        <label>2</label>
    </ligand>
</feature>
<keyword evidence="4" id="KW-0548">Nucleotidyltransferase</keyword>
<gene>
    <name evidence="11" type="ORF">H3BulkLitter171541_000004</name>
</gene>
<feature type="binding site" evidence="9">
    <location>
        <position position="349"/>
    </location>
    <ligand>
        <name>Mg(2+)</name>
        <dbReference type="ChEBI" id="CHEBI:18420"/>
        <label>2</label>
    </ligand>
</feature>
<keyword evidence="9" id="KW-0479">Metal-binding</keyword>
<organism evidence="11">
    <name type="scientific">Leviviridae sp</name>
    <dbReference type="NCBI Taxonomy" id="2027243"/>
    <lineage>
        <taxon>Viruses</taxon>
        <taxon>Riboviria</taxon>
        <taxon>Orthornavirae</taxon>
        <taxon>Lenarviricota</taxon>
        <taxon>Leviviricetes</taxon>
        <taxon>Norzivirales</taxon>
        <taxon>Fiersviridae</taxon>
    </lineage>
</organism>
<evidence type="ECO:0000256" key="9">
    <source>
        <dbReference type="PIRSR" id="PIRSR605093-1"/>
    </source>
</evidence>
<feature type="binding site" evidence="9">
    <location>
        <position position="348"/>
    </location>
    <ligand>
        <name>Mg(2+)</name>
        <dbReference type="ChEBI" id="CHEBI:18420"/>
        <label>2</label>
    </ligand>
</feature>
<dbReference type="SUPFAM" id="SSF56672">
    <property type="entry name" value="DNA/RNA polymerases"/>
    <property type="match status" value="1"/>
</dbReference>
<name>A0A514D1H6_9VIRU</name>
<dbReference type="EC" id="2.7.7.48" evidence="1"/>
<evidence type="ECO:0000256" key="1">
    <source>
        <dbReference type="ARBA" id="ARBA00012494"/>
    </source>
</evidence>
<dbReference type="InterPro" id="IPR007096">
    <property type="entry name" value="RNA-dir_Rpol_cat_phage"/>
</dbReference>
<evidence type="ECO:0000313" key="11">
    <source>
        <dbReference type="EMBL" id="QDH87445.1"/>
    </source>
</evidence>
<evidence type="ECO:0000256" key="6">
    <source>
        <dbReference type="ARBA" id="ARBA00022953"/>
    </source>
</evidence>
<dbReference type="GO" id="GO:0003968">
    <property type="term" value="F:RNA-directed RNA polymerase activity"/>
    <property type="evidence" value="ECO:0007669"/>
    <property type="project" value="UniProtKB-KW"/>
</dbReference>
<reference evidence="11" key="1">
    <citation type="submission" date="2019-05" db="EMBL/GenBank/DDBJ databases">
        <title>Metatranscriptomic reconstruction reveals RNA viruses with the potential to shape carbon cycling in soil.</title>
        <authorList>
            <person name="Starr E.P."/>
            <person name="Nuccio E."/>
            <person name="Pett-Ridge J."/>
            <person name="Banfield J.F."/>
            <person name="Firestone M.K."/>
        </authorList>
    </citation>
    <scope>NUCLEOTIDE SEQUENCE</scope>
    <source>
        <strain evidence="11">H3_Bulk_Litter_17_scaffold_1541</strain>
    </source>
</reference>
<keyword evidence="2 11" id="KW-0696">RNA-directed RNA polymerase</keyword>